<evidence type="ECO:0000313" key="1">
    <source>
        <dbReference type="EMBL" id="PQO34975.1"/>
    </source>
</evidence>
<accession>A0A2S8FS25</accession>
<dbReference type="AlphaFoldDB" id="A0A2S8FS25"/>
<reference evidence="1 2" key="1">
    <citation type="submission" date="2018-02" db="EMBL/GenBank/DDBJ databases">
        <title>Comparative genomes isolates from brazilian mangrove.</title>
        <authorList>
            <person name="Araujo J.E."/>
            <person name="Taketani R.G."/>
            <person name="Silva M.C.P."/>
            <person name="Loureco M.V."/>
            <person name="Andreote F.D."/>
        </authorList>
    </citation>
    <scope>NUCLEOTIDE SEQUENCE [LARGE SCALE GENOMIC DNA]</scope>
    <source>
        <strain evidence="1 2">Hex-1 MGV</strain>
    </source>
</reference>
<protein>
    <submittedName>
        <fullName evidence="1">Uncharacterized protein</fullName>
    </submittedName>
</protein>
<proteinExistence type="predicted"/>
<organism evidence="1 2">
    <name type="scientific">Blastopirellula marina</name>
    <dbReference type="NCBI Taxonomy" id="124"/>
    <lineage>
        <taxon>Bacteria</taxon>
        <taxon>Pseudomonadati</taxon>
        <taxon>Planctomycetota</taxon>
        <taxon>Planctomycetia</taxon>
        <taxon>Pirellulales</taxon>
        <taxon>Pirellulaceae</taxon>
        <taxon>Blastopirellula</taxon>
    </lineage>
</organism>
<evidence type="ECO:0000313" key="2">
    <source>
        <dbReference type="Proteomes" id="UP000238322"/>
    </source>
</evidence>
<gene>
    <name evidence="1" type="ORF">C5Y83_15970</name>
</gene>
<comment type="caution">
    <text evidence="1">The sequence shown here is derived from an EMBL/GenBank/DDBJ whole genome shotgun (WGS) entry which is preliminary data.</text>
</comment>
<dbReference type="Proteomes" id="UP000238322">
    <property type="component" value="Unassembled WGS sequence"/>
</dbReference>
<name>A0A2S8FS25_9BACT</name>
<dbReference type="EMBL" id="PUHY01000010">
    <property type="protein sequence ID" value="PQO34975.1"/>
    <property type="molecule type" value="Genomic_DNA"/>
</dbReference>
<sequence length="358" mass="40097">MRFLPTVGIVLPPFDRLKNAASSGRNQAVDAKTITAVGSGRRVMLNSRREVNLMNKATWIIPIVGCLLSSSLTLGQDFHPDELRSISEARYIDQRISELEARLKAFEDAEAKTSTTSLETPQALPPVPDLTYQDALQPDPYAPCPTVCCPSDLWLRPTPGFYGDAEILLLKWYDTDGDDGTNTTSDASRFTLGFMNDHGRSIRARYFEFGVADDNGPGQLLIQHADLEYAGRFALNNNWLGEISLGGRWASLTTPNPRIFKDTYGPVFGIDLRSELRDWLSIYGSARQSFQFGREEQEDDLKTFGITELGLGLELSHATCVREWYFRTGVESLYYTSVRDDEEDYGLVGLTFKLGTRF</sequence>